<evidence type="ECO:0008006" key="3">
    <source>
        <dbReference type="Google" id="ProtNLM"/>
    </source>
</evidence>
<evidence type="ECO:0000313" key="2">
    <source>
        <dbReference type="Proteomes" id="UP000013243"/>
    </source>
</evidence>
<name>A0A1B0ZZT5_9RHOB</name>
<dbReference type="InterPro" id="IPR018666">
    <property type="entry name" value="DUF2125"/>
</dbReference>
<accession>A0A1B0ZZT5</accession>
<dbReference type="GeneID" id="28248844"/>
<gene>
    <name evidence="1" type="ORF">K529_003390</name>
</gene>
<proteinExistence type="predicted"/>
<evidence type="ECO:0000313" key="1">
    <source>
        <dbReference type="EMBL" id="ANP39801.1"/>
    </source>
</evidence>
<dbReference type="Proteomes" id="UP000013243">
    <property type="component" value="Chromosome"/>
</dbReference>
<dbReference type="STRING" id="1265309.K529_003390"/>
<sequence>MKRGLKILLGLCVIWGLYWAVAAWGLRQSVQGWFQMQATRGWQVEVGDIAPAGTLGGFPWRHVTRIDRPTLADPGTGAAWRTDWLELQSPAIWPGRQSLRFSDGDQRLSYYDQTAVITTEGLQADLFLAPGLALELEELGLTSGAWSIGDGQNSVLSAGDLNLRVVQSDPAENYQITAEAHAFRPGTDLRRLLRAAPELPQTFETLTLVADVTFDTVWDRNALEQRRPQPRMIDIDLLEAKWGDMRIKSAGTLEVDAAGIPTGELALQVEAWAEFLEMAEDTGLMSATAREQASRVIAVLARASGNPEDLDITLGFRSGYITIGPIPLGPAPRLILR</sequence>
<dbReference type="KEGG" id="rmb:K529_003390"/>
<dbReference type="EMBL" id="CP015230">
    <property type="protein sequence ID" value="ANP39801.1"/>
    <property type="molecule type" value="Genomic_DNA"/>
</dbReference>
<dbReference type="RefSeq" id="WP_005658576.1">
    <property type="nucleotide sequence ID" value="NZ_CP015230.1"/>
</dbReference>
<organism evidence="1 2">
    <name type="scientific">Tritonibacter mobilis F1926</name>
    <dbReference type="NCBI Taxonomy" id="1265309"/>
    <lineage>
        <taxon>Bacteria</taxon>
        <taxon>Pseudomonadati</taxon>
        <taxon>Pseudomonadota</taxon>
        <taxon>Alphaproteobacteria</taxon>
        <taxon>Rhodobacterales</taxon>
        <taxon>Paracoccaceae</taxon>
        <taxon>Tritonibacter</taxon>
    </lineage>
</organism>
<protein>
    <recommendedName>
        <fullName evidence="3">DUF2125 domain-containing protein</fullName>
    </recommendedName>
</protein>
<dbReference type="OrthoDB" id="7625707at2"/>
<dbReference type="AlphaFoldDB" id="A0A1B0ZZT5"/>
<dbReference type="Pfam" id="PF09898">
    <property type="entry name" value="DUF2125"/>
    <property type="match status" value="1"/>
</dbReference>
<reference evidence="1 2" key="1">
    <citation type="journal article" date="2016" name="ISME J.">
        <title>Global occurrence and heterogeneity of the Roseobacter-clade species Ruegeria mobilis.</title>
        <authorList>
            <person name="Sonnenschein E."/>
            <person name="Gram L."/>
        </authorList>
    </citation>
    <scope>NUCLEOTIDE SEQUENCE [LARGE SCALE GENOMIC DNA]</scope>
    <source>
        <strain evidence="1 2">F1926</strain>
    </source>
</reference>